<dbReference type="InterPro" id="IPR036271">
    <property type="entry name" value="Tet_transcr_reg_TetR-rel_C_sf"/>
</dbReference>
<dbReference type="InterPro" id="IPR009057">
    <property type="entry name" value="Homeodomain-like_sf"/>
</dbReference>
<dbReference type="GO" id="GO:0003677">
    <property type="term" value="F:DNA binding"/>
    <property type="evidence" value="ECO:0007669"/>
    <property type="project" value="UniProtKB-UniRule"/>
</dbReference>
<accession>A0A1H0IXG1</accession>
<organism evidence="4 5">
    <name type="scientific">Desulforhopalus singaporensis</name>
    <dbReference type="NCBI Taxonomy" id="91360"/>
    <lineage>
        <taxon>Bacteria</taxon>
        <taxon>Pseudomonadati</taxon>
        <taxon>Thermodesulfobacteriota</taxon>
        <taxon>Desulfobulbia</taxon>
        <taxon>Desulfobulbales</taxon>
        <taxon>Desulfocapsaceae</taxon>
        <taxon>Desulforhopalus</taxon>
    </lineage>
</organism>
<dbReference type="Gene3D" id="1.10.357.10">
    <property type="entry name" value="Tetracycline Repressor, domain 2"/>
    <property type="match status" value="1"/>
</dbReference>
<keyword evidence="1 2" id="KW-0238">DNA-binding</keyword>
<dbReference type="PANTHER" id="PTHR43479:SF11">
    <property type="entry name" value="ACREF_ENVCD OPERON REPRESSOR-RELATED"/>
    <property type="match status" value="1"/>
</dbReference>
<dbReference type="Pfam" id="PF08359">
    <property type="entry name" value="TetR_C_4"/>
    <property type="match status" value="1"/>
</dbReference>
<dbReference type="SUPFAM" id="SSF46689">
    <property type="entry name" value="Homeodomain-like"/>
    <property type="match status" value="1"/>
</dbReference>
<evidence type="ECO:0000259" key="3">
    <source>
        <dbReference type="PROSITE" id="PS50977"/>
    </source>
</evidence>
<protein>
    <submittedName>
        <fullName evidence="4">Transcriptional regulator, TetR family</fullName>
    </submittedName>
</protein>
<gene>
    <name evidence="4" type="ORF">SAMN05660330_00061</name>
</gene>
<reference evidence="4 5" key="1">
    <citation type="submission" date="2016-10" db="EMBL/GenBank/DDBJ databases">
        <authorList>
            <person name="de Groot N.N."/>
        </authorList>
    </citation>
    <scope>NUCLEOTIDE SEQUENCE [LARGE SCALE GENOMIC DNA]</scope>
    <source>
        <strain evidence="4 5">DSM 12130</strain>
    </source>
</reference>
<evidence type="ECO:0000256" key="2">
    <source>
        <dbReference type="PROSITE-ProRule" id="PRU00335"/>
    </source>
</evidence>
<proteinExistence type="predicted"/>
<dbReference type="SUPFAM" id="SSF48498">
    <property type="entry name" value="Tetracyclin repressor-like, C-terminal domain"/>
    <property type="match status" value="1"/>
</dbReference>
<evidence type="ECO:0000313" key="4">
    <source>
        <dbReference type="EMBL" id="SDO36032.1"/>
    </source>
</evidence>
<dbReference type="InterPro" id="IPR001647">
    <property type="entry name" value="HTH_TetR"/>
</dbReference>
<dbReference type="PANTHER" id="PTHR43479">
    <property type="entry name" value="ACREF/ENVCD OPERON REPRESSOR-RELATED"/>
    <property type="match status" value="1"/>
</dbReference>
<keyword evidence="5" id="KW-1185">Reference proteome</keyword>
<dbReference type="EMBL" id="FNJI01000001">
    <property type="protein sequence ID" value="SDO36032.1"/>
    <property type="molecule type" value="Genomic_DNA"/>
</dbReference>
<name>A0A1H0IXG1_9BACT</name>
<feature type="domain" description="HTH tetR-type" evidence="3">
    <location>
        <begin position="9"/>
        <end position="69"/>
    </location>
</feature>
<dbReference type="Proteomes" id="UP000199073">
    <property type="component" value="Unassembled WGS sequence"/>
</dbReference>
<dbReference type="AlphaFoldDB" id="A0A1H0IXG1"/>
<dbReference type="RefSeq" id="WP_092218620.1">
    <property type="nucleotide sequence ID" value="NZ_FNJI01000001.1"/>
</dbReference>
<dbReference type="Pfam" id="PF00440">
    <property type="entry name" value="TetR_N"/>
    <property type="match status" value="1"/>
</dbReference>
<dbReference type="PRINTS" id="PR00455">
    <property type="entry name" value="HTHTETR"/>
</dbReference>
<dbReference type="InterPro" id="IPR013570">
    <property type="entry name" value="Tscrpt_reg_YsiA_C"/>
</dbReference>
<sequence>MTTEKLPTEVRKEQIVEAALAILGDQEIKKLKMTDVARHMGLAPSALYRHFRNRDAMLSAVLEHIRARLYSNLEQVRQQTDNCVDRLKEMLFRHGRLISRQQGIPRIVFSDELWGQKRERRQRMYRIITGYLAEIEDIVREGQERGQIRTDIDAHVVAGMFLGIVQPAALLYHMGEGRFDVDGHIGGCWVVLREMIVMK</sequence>
<evidence type="ECO:0000313" key="5">
    <source>
        <dbReference type="Proteomes" id="UP000199073"/>
    </source>
</evidence>
<dbReference type="OrthoDB" id="3249at2"/>
<dbReference type="STRING" id="91360.SAMN05660330_00061"/>
<dbReference type="InterPro" id="IPR050624">
    <property type="entry name" value="HTH-type_Tx_Regulator"/>
</dbReference>
<evidence type="ECO:0000256" key="1">
    <source>
        <dbReference type="ARBA" id="ARBA00023125"/>
    </source>
</evidence>
<dbReference type="Gene3D" id="1.10.10.60">
    <property type="entry name" value="Homeodomain-like"/>
    <property type="match status" value="1"/>
</dbReference>
<feature type="DNA-binding region" description="H-T-H motif" evidence="2">
    <location>
        <begin position="32"/>
        <end position="51"/>
    </location>
</feature>
<dbReference type="PROSITE" id="PS50977">
    <property type="entry name" value="HTH_TETR_2"/>
    <property type="match status" value="1"/>
</dbReference>